<dbReference type="Pfam" id="PF10410">
    <property type="entry name" value="DnaB_bind"/>
    <property type="match status" value="1"/>
</dbReference>
<dbReference type="SUPFAM" id="SSF56731">
    <property type="entry name" value="DNA primase core"/>
    <property type="match status" value="1"/>
</dbReference>
<dbReference type="GO" id="GO:0000428">
    <property type="term" value="C:DNA-directed RNA polymerase complex"/>
    <property type="evidence" value="ECO:0007669"/>
    <property type="project" value="UniProtKB-KW"/>
</dbReference>
<keyword evidence="5" id="KW-0235">DNA replication</keyword>
<dbReference type="EMBL" id="CP022386">
    <property type="protein sequence ID" value="ATA87870.1"/>
    <property type="molecule type" value="Genomic_DNA"/>
</dbReference>
<gene>
    <name evidence="13" type="primary">dnaG</name>
    <name evidence="13" type="ORF">CGC50_12475</name>
</gene>
<dbReference type="GO" id="GO:1990077">
    <property type="term" value="C:primosome complex"/>
    <property type="evidence" value="ECO:0007669"/>
    <property type="project" value="UniProtKB-KW"/>
</dbReference>
<dbReference type="SUPFAM" id="SSF57783">
    <property type="entry name" value="Zinc beta-ribbon"/>
    <property type="match status" value="1"/>
</dbReference>
<evidence type="ECO:0000259" key="12">
    <source>
        <dbReference type="PROSITE" id="PS50880"/>
    </source>
</evidence>
<dbReference type="InterPro" id="IPR037068">
    <property type="entry name" value="DNA_primase_core_N_sf"/>
</dbReference>
<keyword evidence="7" id="KW-0863">Zinc-finger</keyword>
<evidence type="ECO:0000256" key="3">
    <source>
        <dbReference type="ARBA" id="ARBA00022679"/>
    </source>
</evidence>
<dbReference type="OrthoDB" id="9803773at2"/>
<feature type="domain" description="Toprim" evidence="12">
    <location>
        <begin position="260"/>
        <end position="341"/>
    </location>
</feature>
<dbReference type="Proteomes" id="UP000217250">
    <property type="component" value="Chromosome"/>
</dbReference>
<keyword evidence="4" id="KW-0548">Nucleotidyltransferase</keyword>
<dbReference type="Pfam" id="PF13662">
    <property type="entry name" value="Toprim_4"/>
    <property type="match status" value="1"/>
</dbReference>
<dbReference type="CDD" id="cd03364">
    <property type="entry name" value="TOPRIM_DnaG_primases"/>
    <property type="match status" value="1"/>
</dbReference>
<dbReference type="InterPro" id="IPR006295">
    <property type="entry name" value="DNA_primase_DnaG"/>
</dbReference>
<evidence type="ECO:0000256" key="11">
    <source>
        <dbReference type="ARBA" id="ARBA00023163"/>
    </source>
</evidence>
<evidence type="ECO:0000256" key="9">
    <source>
        <dbReference type="ARBA" id="ARBA00022842"/>
    </source>
</evidence>
<dbReference type="PROSITE" id="PS50880">
    <property type="entry name" value="TOPRIM"/>
    <property type="match status" value="1"/>
</dbReference>
<evidence type="ECO:0000256" key="8">
    <source>
        <dbReference type="ARBA" id="ARBA00022833"/>
    </source>
</evidence>
<dbReference type="GO" id="GO:0008270">
    <property type="term" value="F:zinc ion binding"/>
    <property type="evidence" value="ECO:0007669"/>
    <property type="project" value="UniProtKB-KW"/>
</dbReference>
<dbReference type="SMART" id="SM00493">
    <property type="entry name" value="TOPRIM"/>
    <property type="match status" value="1"/>
</dbReference>
<keyword evidence="6" id="KW-0479">Metal-binding</keyword>
<dbReference type="InterPro" id="IPR036977">
    <property type="entry name" value="DNA_primase_Znf_CHC2"/>
</dbReference>
<evidence type="ECO:0000313" key="14">
    <source>
        <dbReference type="Proteomes" id="UP000217250"/>
    </source>
</evidence>
<dbReference type="KEGG" id="cgh:CGC50_12475"/>
<sequence>MPYIKNEIIDKIYECDLCEAIGRIYHEPSYKILSNGTAKGLSPFTNERTPSFVVSNVKGIWKDFASGRGGKSVIEFIQAYKGMDFPEAVKLACEVLNIPIEYEKETEAQKAKRQEKKSLGEIIAFVKENYKKNLPKLSLAQQYMQERGFSQEILSDFEIGYALAGMYEVLKERGQVSEGVALGVLKAYQNGGYYDFFKGRIIFPISDKHGHCVGFGGRVMPSEAKEGAPKYLNSPESEVFHKSELLYGFHLARNSMAQRGEVYLVEGYTDVMRMHQIGLRNCVATLGTALSAQHLDQIKKLCKKLIIFRDSDNAGATAAYRDMGLALEAGLFVERVVFASEGKEDPDSIGQREGAVALIEAARCDAVLHYLQGAYEEALGRADTKGKKVILMPEDKKRLSDLAMELIGKIPDVVTRDAYMEQVKARFGIKVAIEKPKEEKTYLETPRFSISDFLDEIDLLERYQFPKEVEDPSVYKNEILEYGVFQHANRIYCSTDKGNAFYDISNFSIEIIQHMQDEQFPMKLIRICNVHGVEKIFDVLSEKINTLNSFKNVVTSYGNFSFSGSAAQHERLLRYLFDRMGTGRKIDVLGWQAEGFWVWNNKIVIPGLREEAINSEGLFKYQHDSYYIPSANKNFEKNMYKYGAQKKFRSIPTEVSLPQYLKQLYKVHRGHAITGILFGIGSLFQDIVVSCTGFFPILFYFGPASTGKDNICEAIQSFVGQPQTAIQLEGSASTIKAQIREFAQFSNGISQLSEYKRGNPQVDGIIKGLWDRRGYKRGSIESRVAVDEVPIISSTLLTGNDSPDAEALITRLIWEEMKVQEFSEEAKASYNKLKDMCRRGVSGISDWLLHKRAVFQEHFLEVYREKKRLLSEREAIKGVPVRMIDNLAVLYAVYGIFEREGIFPFWQEDMERHFDALIENQRRKIESDSVYQRFWDCFMVCMRLTQGERLQVDTNLRAEGGSIYFNFSTVYSIVQRQWFVQYREQAPGKSEMRRQLREDSSYMGEEKSIRINTNINSPTSAMKIDIGKLRIREELLAEIEVQSLRTASPFAPAAPTESEETIF</sequence>
<dbReference type="GO" id="GO:0006269">
    <property type="term" value="P:DNA replication, synthesis of primer"/>
    <property type="evidence" value="ECO:0007669"/>
    <property type="project" value="UniProtKB-KW"/>
</dbReference>
<dbReference type="InterPro" id="IPR019475">
    <property type="entry name" value="DNA_primase_DnaB-bd"/>
</dbReference>
<dbReference type="GO" id="GO:0003677">
    <property type="term" value="F:DNA binding"/>
    <property type="evidence" value="ECO:0007669"/>
    <property type="project" value="UniProtKB-KW"/>
</dbReference>
<reference evidence="14" key="1">
    <citation type="submission" date="2017-06" db="EMBL/GenBank/DDBJ databases">
        <title>Capnocytophaga spp. assemblies.</title>
        <authorList>
            <person name="Gulvik C.A."/>
        </authorList>
    </citation>
    <scope>NUCLEOTIDE SEQUENCE [LARGE SCALE GENOMIC DNA]</scope>
    <source>
        <strain evidence="14">H1496</strain>
    </source>
</reference>
<evidence type="ECO:0000256" key="6">
    <source>
        <dbReference type="ARBA" id="ARBA00022723"/>
    </source>
</evidence>
<keyword evidence="2" id="KW-0639">Primosome</keyword>
<protein>
    <submittedName>
        <fullName evidence="13">DNA primase</fullName>
    </submittedName>
</protein>
<evidence type="ECO:0000256" key="7">
    <source>
        <dbReference type="ARBA" id="ARBA00022771"/>
    </source>
</evidence>
<accession>A0A250FRX1</accession>
<keyword evidence="1" id="KW-0240">DNA-directed RNA polymerase</keyword>
<dbReference type="InterPro" id="IPR013264">
    <property type="entry name" value="DNAG_N"/>
</dbReference>
<keyword evidence="11" id="KW-0804">Transcription</keyword>
<proteinExistence type="predicted"/>
<dbReference type="RefSeq" id="WP_095911066.1">
    <property type="nucleotide sequence ID" value="NZ_CP022386.1"/>
</dbReference>
<keyword evidence="8" id="KW-0862">Zinc</keyword>
<dbReference type="NCBIfam" id="TIGR01391">
    <property type="entry name" value="dnaG"/>
    <property type="match status" value="1"/>
</dbReference>
<dbReference type="GeneID" id="84809351"/>
<dbReference type="InterPro" id="IPR006171">
    <property type="entry name" value="TOPRIM_dom"/>
</dbReference>
<dbReference type="GO" id="GO:0003899">
    <property type="term" value="F:DNA-directed RNA polymerase activity"/>
    <property type="evidence" value="ECO:0007669"/>
    <property type="project" value="InterPro"/>
</dbReference>
<evidence type="ECO:0000256" key="2">
    <source>
        <dbReference type="ARBA" id="ARBA00022515"/>
    </source>
</evidence>
<evidence type="ECO:0000256" key="5">
    <source>
        <dbReference type="ARBA" id="ARBA00022705"/>
    </source>
</evidence>
<keyword evidence="10" id="KW-0238">DNA-binding</keyword>
<name>A0A250FRX1_9FLAO</name>
<dbReference type="SMART" id="SM00400">
    <property type="entry name" value="ZnF_CHCC"/>
    <property type="match status" value="1"/>
</dbReference>
<evidence type="ECO:0000256" key="1">
    <source>
        <dbReference type="ARBA" id="ARBA00022478"/>
    </source>
</evidence>
<organism evidence="13 14">
    <name type="scientific">Capnocytophaga gingivalis</name>
    <dbReference type="NCBI Taxonomy" id="1017"/>
    <lineage>
        <taxon>Bacteria</taxon>
        <taxon>Pseudomonadati</taxon>
        <taxon>Bacteroidota</taxon>
        <taxon>Flavobacteriia</taxon>
        <taxon>Flavobacteriales</taxon>
        <taxon>Flavobacteriaceae</taxon>
        <taxon>Capnocytophaga</taxon>
    </lineage>
</organism>
<dbReference type="Pfam" id="PF01807">
    <property type="entry name" value="Zn_ribbon_DnaG"/>
    <property type="match status" value="1"/>
</dbReference>
<evidence type="ECO:0000313" key="13">
    <source>
        <dbReference type="EMBL" id="ATA87870.1"/>
    </source>
</evidence>
<dbReference type="InterPro" id="IPR034151">
    <property type="entry name" value="TOPRIM_DnaG_bac"/>
</dbReference>
<dbReference type="AlphaFoldDB" id="A0A250FRX1"/>
<dbReference type="PANTHER" id="PTHR30313">
    <property type="entry name" value="DNA PRIMASE"/>
    <property type="match status" value="1"/>
</dbReference>
<evidence type="ECO:0000256" key="4">
    <source>
        <dbReference type="ARBA" id="ARBA00022695"/>
    </source>
</evidence>
<keyword evidence="3" id="KW-0808">Transferase</keyword>
<keyword evidence="9" id="KW-0460">Magnesium</keyword>
<dbReference type="Gene3D" id="3.90.580.10">
    <property type="entry name" value="Zinc finger, CHC2-type domain"/>
    <property type="match status" value="1"/>
</dbReference>
<evidence type="ECO:0000256" key="10">
    <source>
        <dbReference type="ARBA" id="ARBA00023125"/>
    </source>
</evidence>
<dbReference type="PANTHER" id="PTHR30313:SF2">
    <property type="entry name" value="DNA PRIMASE"/>
    <property type="match status" value="1"/>
</dbReference>
<dbReference type="InterPro" id="IPR050219">
    <property type="entry name" value="DnaG_primase"/>
</dbReference>
<dbReference type="GO" id="GO:0005737">
    <property type="term" value="C:cytoplasm"/>
    <property type="evidence" value="ECO:0007669"/>
    <property type="project" value="TreeGrafter"/>
</dbReference>
<dbReference type="Pfam" id="PF08275">
    <property type="entry name" value="DNAG_N"/>
    <property type="match status" value="1"/>
</dbReference>
<dbReference type="Gene3D" id="3.40.1360.10">
    <property type="match status" value="1"/>
</dbReference>
<dbReference type="InterPro" id="IPR002694">
    <property type="entry name" value="Znf_CHC2"/>
</dbReference>
<dbReference type="Gene3D" id="3.90.980.10">
    <property type="entry name" value="DNA primase, catalytic core, N-terminal domain"/>
    <property type="match status" value="1"/>
</dbReference>